<dbReference type="SUPFAM" id="SSF55469">
    <property type="entry name" value="FMN-dependent nitroreductase-like"/>
    <property type="match status" value="1"/>
</dbReference>
<feature type="domain" description="Nitroreductase" evidence="1">
    <location>
        <begin position="66"/>
        <end position="238"/>
    </location>
</feature>
<name>A0A2T0M321_9PSEU</name>
<dbReference type="GO" id="GO:0016491">
    <property type="term" value="F:oxidoreductase activity"/>
    <property type="evidence" value="ECO:0007669"/>
    <property type="project" value="InterPro"/>
</dbReference>
<reference evidence="2 3" key="1">
    <citation type="submission" date="2018-03" db="EMBL/GenBank/DDBJ databases">
        <title>Genomic Encyclopedia of Type Strains, Phase III (KMG-III): the genomes of soil and plant-associated and newly described type strains.</title>
        <authorList>
            <person name="Whitman W."/>
        </authorList>
    </citation>
    <scope>NUCLEOTIDE SEQUENCE [LARGE SCALE GENOMIC DNA]</scope>
    <source>
        <strain evidence="2 3">CGMCC 4.7125</strain>
    </source>
</reference>
<dbReference type="InterPro" id="IPR029479">
    <property type="entry name" value="Nitroreductase"/>
</dbReference>
<dbReference type="RefSeq" id="WP_181193134.1">
    <property type="nucleotide sequence ID" value="NZ_PVNH01000001.1"/>
</dbReference>
<proteinExistence type="predicted"/>
<organism evidence="2 3">
    <name type="scientific">Prauserella shujinwangii</name>
    <dbReference type="NCBI Taxonomy" id="1453103"/>
    <lineage>
        <taxon>Bacteria</taxon>
        <taxon>Bacillati</taxon>
        <taxon>Actinomycetota</taxon>
        <taxon>Actinomycetes</taxon>
        <taxon>Pseudonocardiales</taxon>
        <taxon>Pseudonocardiaceae</taxon>
        <taxon>Prauserella</taxon>
    </lineage>
</organism>
<dbReference type="InterPro" id="IPR000415">
    <property type="entry name" value="Nitroreductase-like"/>
</dbReference>
<dbReference type="EMBL" id="PVNH01000001">
    <property type="protein sequence ID" value="PRX51109.1"/>
    <property type="molecule type" value="Genomic_DNA"/>
</dbReference>
<evidence type="ECO:0000259" key="1">
    <source>
        <dbReference type="Pfam" id="PF00881"/>
    </source>
</evidence>
<protein>
    <submittedName>
        <fullName evidence="2">Nitroreductase family protein</fullName>
    </submittedName>
</protein>
<sequence length="243" mass="25123">MDTGDRVGPSPFEDFWTASRVTPLTQRRLAGTLAAYRPDGPAPDPFELPGRYHALRRPRDRLARLLRRRRSVRTFGAGPLPWPALGSALSALAADGGGRGHPAAGGCHAVRCYPLLLAVRHPLSGRVCRHEPDRHALQDVGPCPPWPELGPLLGASPGAGAPQFVLVFVLADAALLAKYGERGGRFGLIEAGAAAQSVALRLAADGLGGYLLGGAADRPVLALLGLAGTGARLAVALAGGTAP</sequence>
<dbReference type="Proteomes" id="UP000238362">
    <property type="component" value="Unassembled WGS sequence"/>
</dbReference>
<keyword evidence="3" id="KW-1185">Reference proteome</keyword>
<gene>
    <name evidence="2" type="ORF">B0I33_101262</name>
</gene>
<dbReference type="AlphaFoldDB" id="A0A2T0M321"/>
<evidence type="ECO:0000313" key="3">
    <source>
        <dbReference type="Proteomes" id="UP000238362"/>
    </source>
</evidence>
<evidence type="ECO:0000313" key="2">
    <source>
        <dbReference type="EMBL" id="PRX51109.1"/>
    </source>
</evidence>
<accession>A0A2T0M321</accession>
<dbReference type="Gene3D" id="3.40.109.10">
    <property type="entry name" value="NADH Oxidase"/>
    <property type="match status" value="1"/>
</dbReference>
<comment type="caution">
    <text evidence="2">The sequence shown here is derived from an EMBL/GenBank/DDBJ whole genome shotgun (WGS) entry which is preliminary data.</text>
</comment>
<dbReference type="Pfam" id="PF00881">
    <property type="entry name" value="Nitroreductase"/>
    <property type="match status" value="1"/>
</dbReference>